<proteinExistence type="predicted"/>
<dbReference type="EMBL" id="CATQJL010000112">
    <property type="protein sequence ID" value="CAJ0594970.1"/>
    <property type="molecule type" value="Genomic_DNA"/>
</dbReference>
<name>A0AA36GMS2_CYLNA</name>
<organism evidence="3 4">
    <name type="scientific">Cylicocyclus nassatus</name>
    <name type="common">Nematode worm</name>
    <dbReference type="NCBI Taxonomy" id="53992"/>
    <lineage>
        <taxon>Eukaryota</taxon>
        <taxon>Metazoa</taxon>
        <taxon>Ecdysozoa</taxon>
        <taxon>Nematoda</taxon>
        <taxon>Chromadorea</taxon>
        <taxon>Rhabditida</taxon>
        <taxon>Rhabditina</taxon>
        <taxon>Rhabditomorpha</taxon>
        <taxon>Strongyloidea</taxon>
        <taxon>Strongylidae</taxon>
        <taxon>Cylicocyclus</taxon>
    </lineage>
</organism>
<feature type="compositionally biased region" description="Polar residues" evidence="1">
    <location>
        <begin position="1"/>
        <end position="16"/>
    </location>
</feature>
<evidence type="ECO:0000256" key="2">
    <source>
        <dbReference type="SAM" id="Phobius"/>
    </source>
</evidence>
<feature type="compositionally biased region" description="Acidic residues" evidence="1">
    <location>
        <begin position="26"/>
        <end position="35"/>
    </location>
</feature>
<comment type="caution">
    <text evidence="3">The sequence shown here is derived from an EMBL/GenBank/DDBJ whole genome shotgun (WGS) entry which is preliminary data.</text>
</comment>
<keyword evidence="2" id="KW-1133">Transmembrane helix</keyword>
<keyword evidence="4" id="KW-1185">Reference proteome</keyword>
<reference evidence="3" key="1">
    <citation type="submission" date="2023-07" db="EMBL/GenBank/DDBJ databases">
        <authorList>
            <consortium name="CYATHOMIX"/>
        </authorList>
    </citation>
    <scope>NUCLEOTIDE SEQUENCE</scope>
    <source>
        <strain evidence="3">N/A</strain>
    </source>
</reference>
<evidence type="ECO:0000256" key="1">
    <source>
        <dbReference type="SAM" id="MobiDB-lite"/>
    </source>
</evidence>
<evidence type="ECO:0000313" key="4">
    <source>
        <dbReference type="Proteomes" id="UP001176961"/>
    </source>
</evidence>
<accession>A0AA36GMS2</accession>
<dbReference type="Proteomes" id="UP001176961">
    <property type="component" value="Unassembled WGS sequence"/>
</dbReference>
<sequence length="236" mass="26946">MFACQGRQTSDGTSNGAVEVVTEPDSTSEDELEDDNVMDTVVIEDDDEEEPSARRRSTDIRSNIKSCRFWEFAVGRTRILSGLRNPTEESLETLKEALHCMEEFARKTVALEMKIDSQPLVRRPDVPTVGRPQPFTPIRKLHKRSHIRKTGEPKRVPFQVFPDYDVNDRHTVPGVSEWSRSRARERILAKADIMKTFCSITAIIFIVCVLVGEAYRSDIYPEHQPIGKTRFTKPIP</sequence>
<evidence type="ECO:0000313" key="3">
    <source>
        <dbReference type="EMBL" id="CAJ0594970.1"/>
    </source>
</evidence>
<gene>
    <name evidence="3" type="ORF">CYNAS_LOCUS6953</name>
</gene>
<keyword evidence="2" id="KW-0472">Membrane</keyword>
<feature type="region of interest" description="Disordered" evidence="1">
    <location>
        <begin position="1"/>
        <end position="35"/>
    </location>
</feature>
<protein>
    <submittedName>
        <fullName evidence="3">Uncharacterized protein</fullName>
    </submittedName>
</protein>
<keyword evidence="2" id="KW-0812">Transmembrane</keyword>
<dbReference type="AlphaFoldDB" id="A0AA36GMS2"/>
<feature type="transmembrane region" description="Helical" evidence="2">
    <location>
        <begin position="193"/>
        <end position="212"/>
    </location>
</feature>